<sequence>MSASKRLHRLALLVCCVPLFLTAASAAGRREVVKLPVPAMMIYPGDKIEEGMLREHGFFKKSVAQLSIVGRMQDVVGLEARRTLFPGKPIPKNAVQDPVVVQRGSSVLLVFKEEGLEIRAIVEALESGAIGANIRAKNPDTGLSVLGKVQENGSLLAEGE</sequence>
<keyword evidence="1" id="KW-0574">Periplasm</keyword>
<evidence type="ECO:0000313" key="4">
    <source>
        <dbReference type="Proteomes" id="UP000199598"/>
    </source>
</evidence>
<accession>A0A1I4BAT1</accession>
<dbReference type="NCBIfam" id="TIGR03170">
    <property type="entry name" value="flgA_cterm"/>
    <property type="match status" value="1"/>
</dbReference>
<keyword evidence="4" id="KW-1185">Reference proteome</keyword>
<dbReference type="Pfam" id="PF13144">
    <property type="entry name" value="ChapFlgA"/>
    <property type="match status" value="1"/>
</dbReference>
<organism evidence="3 4">
    <name type="scientific">Pseudovibrio ascidiaceicola</name>
    <dbReference type="NCBI Taxonomy" id="285279"/>
    <lineage>
        <taxon>Bacteria</taxon>
        <taxon>Pseudomonadati</taxon>
        <taxon>Pseudomonadota</taxon>
        <taxon>Alphaproteobacteria</taxon>
        <taxon>Hyphomicrobiales</taxon>
        <taxon>Stappiaceae</taxon>
        <taxon>Pseudovibrio</taxon>
    </lineage>
</organism>
<dbReference type="CDD" id="cd11614">
    <property type="entry name" value="SAF_CpaB_FlgA_like"/>
    <property type="match status" value="1"/>
</dbReference>
<comment type="similarity">
    <text evidence="1">Belongs to the FlgA family.</text>
</comment>
<dbReference type="InterPro" id="IPR017585">
    <property type="entry name" value="SAF_FlgA"/>
</dbReference>
<gene>
    <name evidence="3" type="ORF">SAMN04488518_107257</name>
</gene>
<evidence type="ECO:0000259" key="2">
    <source>
        <dbReference type="Pfam" id="PF13144"/>
    </source>
</evidence>
<dbReference type="EMBL" id="FOSK01000007">
    <property type="protein sequence ID" value="SFK65908.1"/>
    <property type="molecule type" value="Genomic_DNA"/>
</dbReference>
<protein>
    <recommendedName>
        <fullName evidence="1">Flagella basal body P-ring formation protein FlgA</fullName>
    </recommendedName>
</protein>
<feature type="domain" description="Flagella basal body P-ring formation protein FlgA SAF" evidence="2">
    <location>
        <begin position="42"/>
        <end position="154"/>
    </location>
</feature>
<keyword evidence="1" id="KW-0732">Signal</keyword>
<feature type="chain" id="PRO_5044951543" description="Flagella basal body P-ring formation protein FlgA" evidence="1">
    <location>
        <begin position="27"/>
        <end position="160"/>
    </location>
</feature>
<proteinExistence type="inferred from homology"/>
<evidence type="ECO:0000313" key="3">
    <source>
        <dbReference type="EMBL" id="SFK65908.1"/>
    </source>
</evidence>
<name>A0A1I4BAT1_9HYPH</name>
<feature type="signal peptide" evidence="1">
    <location>
        <begin position="1"/>
        <end position="26"/>
    </location>
</feature>
<keyword evidence="3" id="KW-0969">Cilium</keyword>
<comment type="subcellular location">
    <subcellularLocation>
        <location evidence="1">Periplasm</location>
    </subcellularLocation>
</comment>
<comment type="function">
    <text evidence="1">Involved in the assembly process of the P-ring formation. It may associate with FlgF on the rod constituting a structure essential for the P-ring assembly or may act as a modulator protein for the P-ring assembly.</text>
</comment>
<reference evidence="3 4" key="1">
    <citation type="submission" date="2016-10" db="EMBL/GenBank/DDBJ databases">
        <authorList>
            <person name="Varghese N."/>
            <person name="Submissions S."/>
        </authorList>
    </citation>
    <scope>NUCLEOTIDE SEQUENCE [LARGE SCALE GENOMIC DNA]</scope>
    <source>
        <strain evidence="3 4">DSM 16392</strain>
    </source>
</reference>
<comment type="caution">
    <text evidence="3">The sequence shown here is derived from an EMBL/GenBank/DDBJ whole genome shotgun (WGS) entry which is preliminary data.</text>
</comment>
<dbReference type="PANTHER" id="PTHR36307:SF1">
    <property type="entry name" value="FLAGELLA BASAL BODY P-RING FORMATION PROTEIN FLGA"/>
    <property type="match status" value="1"/>
</dbReference>
<dbReference type="RefSeq" id="WP_208860390.1">
    <property type="nucleotide sequence ID" value="NZ_FOSK01000007.1"/>
</dbReference>
<dbReference type="InterPro" id="IPR039246">
    <property type="entry name" value="Flagellar_FlgA"/>
</dbReference>
<keyword evidence="1" id="KW-1005">Bacterial flagellum biogenesis</keyword>
<evidence type="ECO:0000256" key="1">
    <source>
        <dbReference type="RuleBase" id="RU362063"/>
    </source>
</evidence>
<dbReference type="PANTHER" id="PTHR36307">
    <property type="entry name" value="FLAGELLA BASAL BODY P-RING FORMATION PROTEIN FLGA"/>
    <property type="match status" value="1"/>
</dbReference>
<dbReference type="Gene3D" id="2.30.30.760">
    <property type="match status" value="1"/>
</dbReference>
<keyword evidence="3" id="KW-0282">Flagellum</keyword>
<dbReference type="Proteomes" id="UP000199598">
    <property type="component" value="Unassembled WGS sequence"/>
</dbReference>
<keyword evidence="3" id="KW-0966">Cell projection</keyword>